<keyword evidence="5" id="KW-0406">Ion transport</keyword>
<keyword evidence="3 11" id="KW-0812">Transmembrane</keyword>
<dbReference type="EMBL" id="JANCLU010000001">
    <property type="protein sequence ID" value="MCP8937146.1"/>
    <property type="molecule type" value="Genomic_DNA"/>
</dbReference>
<protein>
    <submittedName>
        <fullName evidence="13">Chloride channel protein</fullName>
    </submittedName>
</protein>
<evidence type="ECO:0000313" key="13">
    <source>
        <dbReference type="EMBL" id="MCP8937146.1"/>
    </source>
</evidence>
<evidence type="ECO:0000256" key="5">
    <source>
        <dbReference type="ARBA" id="ARBA00023065"/>
    </source>
</evidence>
<dbReference type="SUPFAM" id="SSF81340">
    <property type="entry name" value="Clc chloride channel"/>
    <property type="match status" value="1"/>
</dbReference>
<dbReference type="SUPFAM" id="SSF54631">
    <property type="entry name" value="CBS-domain pair"/>
    <property type="match status" value="1"/>
</dbReference>
<keyword evidence="8" id="KW-0868">Chloride</keyword>
<keyword evidence="4 11" id="KW-1133">Transmembrane helix</keyword>
<evidence type="ECO:0000256" key="1">
    <source>
        <dbReference type="ARBA" id="ARBA00004141"/>
    </source>
</evidence>
<feature type="transmembrane region" description="Helical" evidence="11">
    <location>
        <begin position="320"/>
        <end position="338"/>
    </location>
</feature>
<dbReference type="PRINTS" id="PR00762">
    <property type="entry name" value="CLCHANNEL"/>
</dbReference>
<dbReference type="Proteomes" id="UP001205890">
    <property type="component" value="Unassembled WGS sequence"/>
</dbReference>
<feature type="transmembrane region" description="Helical" evidence="11">
    <location>
        <begin position="27"/>
        <end position="50"/>
    </location>
</feature>
<dbReference type="Pfam" id="PF00571">
    <property type="entry name" value="CBS"/>
    <property type="match status" value="2"/>
</dbReference>
<proteinExistence type="predicted"/>
<keyword evidence="9" id="KW-0407">Ion channel</keyword>
<evidence type="ECO:0000256" key="2">
    <source>
        <dbReference type="ARBA" id="ARBA00022448"/>
    </source>
</evidence>
<evidence type="ECO:0000256" key="4">
    <source>
        <dbReference type="ARBA" id="ARBA00022989"/>
    </source>
</evidence>
<keyword evidence="14" id="KW-1185">Reference proteome</keyword>
<evidence type="ECO:0000256" key="8">
    <source>
        <dbReference type="ARBA" id="ARBA00023214"/>
    </source>
</evidence>
<dbReference type="CDD" id="cd00400">
    <property type="entry name" value="Voltage_gated_ClC"/>
    <property type="match status" value="1"/>
</dbReference>
<feature type="transmembrane region" description="Helical" evidence="11">
    <location>
        <begin position="244"/>
        <end position="265"/>
    </location>
</feature>
<organism evidence="13 14">
    <name type="scientific">Alsobacter ponti</name>
    <dbReference type="NCBI Taxonomy" id="2962936"/>
    <lineage>
        <taxon>Bacteria</taxon>
        <taxon>Pseudomonadati</taxon>
        <taxon>Pseudomonadota</taxon>
        <taxon>Alphaproteobacteria</taxon>
        <taxon>Hyphomicrobiales</taxon>
        <taxon>Alsobacteraceae</taxon>
        <taxon>Alsobacter</taxon>
    </lineage>
</organism>
<sequence>MGLGQRLGRSWLLAPPSARAFVRASELGLVGVAALVGLASGAAVSGIAWLTQSMHEVFFGLPLGERLSSVGSLRYWAAFLLPAVGGGVLALWLALTARWTQRHPADPIEANALHGGRMSLVDSVQVTVQNVISNGFGASVGLEAGYTQICAALASRLGRSLELRRADLRTLVGCGAAGAIASAFNGPLTGAFYAFELIVGVYSIGTLTPVIVASLAATFVSRALLGHSHLIAVVEPGAIANTQVAVVAGLGLVSAAFGIALMWAVTGVERTFRVLPLPPLARPALGGLGVGLFALVSPQVLSAGHGAFQATLAQNSTLTALGGLIALKALAAAISLGSGFRGGLFFAALFLGALLGKLAALLIPAGLLGGMDGSVLAMVGMSSLAVAIVGGPLTMTFLALEMTGDFQITVLVLVAVIVASTTVRKLFGYSFATWRFHLRGESIRSAHDVGWLRSLTVGKLMRRDVRTVRADSTVAMLRRDFPPGSTQRLIVVDNADRYAGILLVPDLHASSLDDKGDTKVGELMRYTKVALDPAMNVKEAMEAFDSAESEELAVVNRADGKVLGLLTESHALKRYSAELDRHRRDILGEL</sequence>
<feature type="transmembrane region" description="Helical" evidence="11">
    <location>
        <begin position="171"/>
        <end position="195"/>
    </location>
</feature>
<dbReference type="InterPro" id="IPR000644">
    <property type="entry name" value="CBS_dom"/>
</dbReference>
<dbReference type="PANTHER" id="PTHR43427">
    <property type="entry name" value="CHLORIDE CHANNEL PROTEIN CLC-E"/>
    <property type="match status" value="1"/>
</dbReference>
<feature type="transmembrane region" description="Helical" evidence="11">
    <location>
        <begin position="344"/>
        <end position="363"/>
    </location>
</feature>
<dbReference type="InterPro" id="IPR046342">
    <property type="entry name" value="CBS_dom_sf"/>
</dbReference>
<keyword evidence="7" id="KW-0869">Chloride channel</keyword>
<name>A0ABT1L883_9HYPH</name>
<comment type="subcellular location">
    <subcellularLocation>
        <location evidence="1">Membrane</location>
        <topology evidence="1">Multi-pass membrane protein</topology>
    </subcellularLocation>
</comment>
<gene>
    <name evidence="13" type="ORF">NK718_01320</name>
</gene>
<accession>A0ABT1L883</accession>
<reference evidence="13 14" key="1">
    <citation type="submission" date="2022-07" db="EMBL/GenBank/DDBJ databases">
        <authorList>
            <person name="Li W.-J."/>
            <person name="Deng Q.-Q."/>
        </authorList>
    </citation>
    <scope>NUCLEOTIDE SEQUENCE [LARGE SCALE GENOMIC DNA]</scope>
    <source>
        <strain evidence="13 14">SYSU M60028</strain>
    </source>
</reference>
<feature type="transmembrane region" description="Helical" evidence="11">
    <location>
        <begin position="375"/>
        <end position="400"/>
    </location>
</feature>
<dbReference type="Gene3D" id="3.10.580.10">
    <property type="entry name" value="CBS-domain"/>
    <property type="match status" value="1"/>
</dbReference>
<evidence type="ECO:0000256" key="7">
    <source>
        <dbReference type="ARBA" id="ARBA00023173"/>
    </source>
</evidence>
<dbReference type="RefSeq" id="WP_254737800.1">
    <property type="nucleotide sequence ID" value="NZ_JANCLU010000001.1"/>
</dbReference>
<feature type="transmembrane region" description="Helical" evidence="11">
    <location>
        <begin position="406"/>
        <end position="427"/>
    </location>
</feature>
<keyword evidence="6 11" id="KW-0472">Membrane</keyword>
<dbReference type="PANTHER" id="PTHR43427:SF6">
    <property type="entry name" value="CHLORIDE CHANNEL PROTEIN CLC-E"/>
    <property type="match status" value="1"/>
</dbReference>
<evidence type="ECO:0000256" key="10">
    <source>
        <dbReference type="PROSITE-ProRule" id="PRU00703"/>
    </source>
</evidence>
<dbReference type="InterPro" id="IPR050368">
    <property type="entry name" value="ClC-type_chloride_channel"/>
</dbReference>
<feature type="transmembrane region" description="Helical" evidence="11">
    <location>
        <begin position="201"/>
        <end position="224"/>
    </location>
</feature>
<feature type="transmembrane region" description="Helical" evidence="11">
    <location>
        <begin position="285"/>
        <end position="308"/>
    </location>
</feature>
<dbReference type="InterPro" id="IPR014743">
    <property type="entry name" value="Cl-channel_core"/>
</dbReference>
<evidence type="ECO:0000256" key="11">
    <source>
        <dbReference type="SAM" id="Phobius"/>
    </source>
</evidence>
<evidence type="ECO:0000259" key="12">
    <source>
        <dbReference type="PROSITE" id="PS51371"/>
    </source>
</evidence>
<evidence type="ECO:0000256" key="6">
    <source>
        <dbReference type="ARBA" id="ARBA00023136"/>
    </source>
</evidence>
<dbReference type="CDD" id="cd02205">
    <property type="entry name" value="CBS_pair_SF"/>
    <property type="match status" value="1"/>
</dbReference>
<feature type="domain" description="CBS" evidence="12">
    <location>
        <begin position="524"/>
        <end position="581"/>
    </location>
</feature>
<dbReference type="InterPro" id="IPR001807">
    <property type="entry name" value="ClC"/>
</dbReference>
<keyword evidence="2" id="KW-0813">Transport</keyword>
<evidence type="ECO:0000313" key="14">
    <source>
        <dbReference type="Proteomes" id="UP001205890"/>
    </source>
</evidence>
<comment type="caution">
    <text evidence="13">The sequence shown here is derived from an EMBL/GenBank/DDBJ whole genome shotgun (WGS) entry which is preliminary data.</text>
</comment>
<keyword evidence="10" id="KW-0129">CBS domain</keyword>
<evidence type="ECO:0000256" key="9">
    <source>
        <dbReference type="ARBA" id="ARBA00023303"/>
    </source>
</evidence>
<dbReference type="PROSITE" id="PS51371">
    <property type="entry name" value="CBS"/>
    <property type="match status" value="1"/>
</dbReference>
<evidence type="ECO:0000256" key="3">
    <source>
        <dbReference type="ARBA" id="ARBA00022692"/>
    </source>
</evidence>
<dbReference type="Pfam" id="PF00654">
    <property type="entry name" value="Voltage_CLC"/>
    <property type="match status" value="1"/>
</dbReference>
<dbReference type="Gene3D" id="1.10.3080.10">
    <property type="entry name" value="Clc chloride channel"/>
    <property type="match status" value="1"/>
</dbReference>
<feature type="transmembrane region" description="Helical" evidence="11">
    <location>
        <begin position="75"/>
        <end position="95"/>
    </location>
</feature>